<accession>A0A2S5DQG0</accession>
<dbReference type="Gene3D" id="2.170.130.10">
    <property type="entry name" value="TonB-dependent receptor, plug domain"/>
    <property type="match status" value="1"/>
</dbReference>
<feature type="region of interest" description="Disordered" evidence="16">
    <location>
        <begin position="101"/>
        <end position="121"/>
    </location>
</feature>
<keyword evidence="4 14" id="KW-1134">Transmembrane beta strand</keyword>
<dbReference type="SMART" id="SM00965">
    <property type="entry name" value="STN"/>
    <property type="match status" value="1"/>
</dbReference>
<evidence type="ECO:0000256" key="3">
    <source>
        <dbReference type="ARBA" id="ARBA00022448"/>
    </source>
</evidence>
<keyword evidence="12 19" id="KW-0675">Receptor</keyword>
<gene>
    <name evidence="19" type="ORF">C3743_37465</name>
</gene>
<reference evidence="19 20" key="1">
    <citation type="submission" date="2018-01" db="EMBL/GenBank/DDBJ databases">
        <title>Successful Treatment of Persistent Burkholderia cepacia Bacteremia with Ceftazidime-Avibactam.</title>
        <authorList>
            <person name="Tamma P."/>
            <person name="Fan Y."/>
            <person name="Bergman Y."/>
            <person name="Sick-Samuels A."/>
            <person name="Hsu A."/>
            <person name="Timp W."/>
            <person name="Simner P."/>
        </authorList>
    </citation>
    <scope>NUCLEOTIDE SEQUENCE [LARGE SCALE GENOMIC DNA]</scope>
    <source>
        <strain evidence="19 20">170816</strain>
    </source>
</reference>
<dbReference type="PANTHER" id="PTHR32552">
    <property type="entry name" value="FERRICHROME IRON RECEPTOR-RELATED"/>
    <property type="match status" value="1"/>
</dbReference>
<keyword evidence="10 15" id="KW-0798">TonB box</keyword>
<comment type="caution">
    <text evidence="19">The sequence shown here is derived from an EMBL/GenBank/DDBJ whole genome shotgun (WGS) entry which is preliminary data.</text>
</comment>
<keyword evidence="3 14" id="KW-0813">Transport</keyword>
<dbReference type="Pfam" id="PF00593">
    <property type="entry name" value="TonB_dep_Rec_b-barrel"/>
    <property type="match status" value="1"/>
</dbReference>
<comment type="similarity">
    <text evidence="2 14 15">Belongs to the TonB-dependent receptor family.</text>
</comment>
<dbReference type="InterPro" id="IPR000531">
    <property type="entry name" value="Beta-barrel_TonB"/>
</dbReference>
<evidence type="ECO:0000256" key="11">
    <source>
        <dbReference type="ARBA" id="ARBA00023136"/>
    </source>
</evidence>
<dbReference type="InterPro" id="IPR010105">
    <property type="entry name" value="TonB_sidphr_rcpt"/>
</dbReference>
<evidence type="ECO:0000256" key="14">
    <source>
        <dbReference type="PROSITE-ProRule" id="PRU01360"/>
    </source>
</evidence>
<feature type="domain" description="Secretin/TonB short N-terminal" evidence="18">
    <location>
        <begin position="54"/>
        <end position="105"/>
    </location>
</feature>
<evidence type="ECO:0000256" key="6">
    <source>
        <dbReference type="ARBA" id="ARBA00022692"/>
    </source>
</evidence>
<evidence type="ECO:0000313" key="19">
    <source>
        <dbReference type="EMBL" id="POZ81293.1"/>
    </source>
</evidence>
<keyword evidence="11 14" id="KW-0472">Membrane</keyword>
<keyword evidence="5" id="KW-0410">Iron transport</keyword>
<keyword evidence="7 17" id="KW-0732">Signal</keyword>
<dbReference type="InterPro" id="IPR039426">
    <property type="entry name" value="TonB-dep_rcpt-like"/>
</dbReference>
<protein>
    <submittedName>
        <fullName evidence="19">TonB-dependent siderophore receptor</fullName>
    </submittedName>
</protein>
<keyword evidence="9" id="KW-0406">Ion transport</keyword>
<evidence type="ECO:0000256" key="9">
    <source>
        <dbReference type="ARBA" id="ARBA00023065"/>
    </source>
</evidence>
<evidence type="ECO:0000256" key="7">
    <source>
        <dbReference type="ARBA" id="ARBA00022729"/>
    </source>
</evidence>
<evidence type="ECO:0000256" key="5">
    <source>
        <dbReference type="ARBA" id="ARBA00022496"/>
    </source>
</evidence>
<evidence type="ECO:0000256" key="13">
    <source>
        <dbReference type="ARBA" id="ARBA00023237"/>
    </source>
</evidence>
<evidence type="ECO:0000256" key="10">
    <source>
        <dbReference type="ARBA" id="ARBA00023077"/>
    </source>
</evidence>
<dbReference type="RefSeq" id="WP_089463643.1">
    <property type="nucleotide sequence ID" value="NZ_CM009577.1"/>
</dbReference>
<evidence type="ECO:0000256" key="15">
    <source>
        <dbReference type="RuleBase" id="RU003357"/>
    </source>
</evidence>
<feature type="signal peptide" evidence="17">
    <location>
        <begin position="1"/>
        <end position="30"/>
    </location>
</feature>
<dbReference type="CDD" id="cd01347">
    <property type="entry name" value="ligand_gated_channel"/>
    <property type="match status" value="1"/>
</dbReference>
<dbReference type="PROSITE" id="PS52016">
    <property type="entry name" value="TONB_DEPENDENT_REC_3"/>
    <property type="match status" value="1"/>
</dbReference>
<dbReference type="GO" id="GO:0009279">
    <property type="term" value="C:cell outer membrane"/>
    <property type="evidence" value="ECO:0007669"/>
    <property type="project" value="UniProtKB-SubCell"/>
</dbReference>
<dbReference type="InterPro" id="IPR011662">
    <property type="entry name" value="Secretin/TonB_short_N"/>
</dbReference>
<name>A0A2S5DQG0_9BURK</name>
<dbReference type="EMBL" id="PQVP01000003">
    <property type="protein sequence ID" value="POZ81293.1"/>
    <property type="molecule type" value="Genomic_DNA"/>
</dbReference>
<dbReference type="PANTHER" id="PTHR32552:SF68">
    <property type="entry name" value="FERRICHROME OUTER MEMBRANE TRANSPORTER_PHAGE RECEPTOR"/>
    <property type="match status" value="1"/>
</dbReference>
<dbReference type="Gene3D" id="3.55.50.30">
    <property type="match status" value="1"/>
</dbReference>
<dbReference type="InterPro" id="IPR036942">
    <property type="entry name" value="Beta-barrel_TonB_sf"/>
</dbReference>
<evidence type="ECO:0000256" key="4">
    <source>
        <dbReference type="ARBA" id="ARBA00022452"/>
    </source>
</evidence>
<evidence type="ECO:0000256" key="1">
    <source>
        <dbReference type="ARBA" id="ARBA00004571"/>
    </source>
</evidence>
<keyword evidence="6 14" id="KW-0812">Transmembrane</keyword>
<evidence type="ECO:0000256" key="17">
    <source>
        <dbReference type="SAM" id="SignalP"/>
    </source>
</evidence>
<comment type="subcellular location">
    <subcellularLocation>
        <location evidence="1 14">Cell outer membrane</location>
        <topology evidence="1 14">Multi-pass membrane protein</topology>
    </subcellularLocation>
</comment>
<dbReference type="Pfam" id="PF07660">
    <property type="entry name" value="STN"/>
    <property type="match status" value="1"/>
</dbReference>
<dbReference type="AlphaFoldDB" id="A0A2S5DQG0"/>
<dbReference type="Gene3D" id="2.40.170.20">
    <property type="entry name" value="TonB-dependent receptor, beta-barrel domain"/>
    <property type="match status" value="1"/>
</dbReference>
<feature type="compositionally biased region" description="Polar residues" evidence="16">
    <location>
        <begin position="362"/>
        <end position="371"/>
    </location>
</feature>
<feature type="chain" id="PRO_5015716377" evidence="17">
    <location>
        <begin position="31"/>
        <end position="764"/>
    </location>
</feature>
<dbReference type="SUPFAM" id="SSF56935">
    <property type="entry name" value="Porins"/>
    <property type="match status" value="1"/>
</dbReference>
<keyword evidence="8" id="KW-0408">Iron</keyword>
<evidence type="ECO:0000259" key="18">
    <source>
        <dbReference type="SMART" id="SM00965"/>
    </source>
</evidence>
<evidence type="ECO:0000256" key="2">
    <source>
        <dbReference type="ARBA" id="ARBA00009810"/>
    </source>
</evidence>
<evidence type="ECO:0000256" key="16">
    <source>
        <dbReference type="SAM" id="MobiDB-lite"/>
    </source>
</evidence>
<dbReference type="Proteomes" id="UP000238655">
    <property type="component" value="Chromosome 3"/>
</dbReference>
<dbReference type="GO" id="GO:0015344">
    <property type="term" value="F:siderophore uptake transmembrane transporter activity"/>
    <property type="evidence" value="ECO:0007669"/>
    <property type="project" value="TreeGrafter"/>
</dbReference>
<proteinExistence type="inferred from homology"/>
<sequence>MKQFKQPVARALARHVAASVVGMASISLYAQTSINLPAQSLSTTLSQLAREAGVNILAPDNIVAGRAAPAVSGMLTVNDALARLLNGTGLRVEQVDAKTYVIKRSDPPPSPGASKSGQDSVLPTITVSESTSSASLDKGFVADSTSTATRTDTPISQTAQSIQVVTKDLLNSKQTQTVSEALANVSGVTVQDWGSGAQVSVRGFTAATMSNGHNDTGSSNSLDIPVAGVERIEVLKGADSILSGAMVPGGVVNIVIKRPTAETVRQLTLQTGSYGDWMSSIDLGGALTSDKSLRYRFVLSAERAGESFGGYDGQRNFYVAPSIEWKSGNTDIVLGYQHQVVNRPPIQLTQPRVGDDPLPVHSRSTPSQNSLSQMDTLSVDFTQQLGSIFKFESKAQYQASTFAQRDFYDPIGIGSGKTVFLGFNDHSRSYGFDLDNHLQAKFSLGPVKQTVLVGVSNSDYWTDFTSLPMKFLVAPFPLASAPPIPGTPKYYGSPVKSYSSTVYFQDQITWDRLHILASIARGTVWGTNTASQSQWSPNLGILYQLTDNVAVYANALRSFYPQYGTLLLDGSVPPPQIGRSVEAGFKFNFFDDRLSATADVFRTAQSNVLVGIPGTNFATLGGGMVVRGAELSLTGRLFPGLNVFANYTFSNQQQITDGVSEVPRHSGTIWMTYDLQGERMHGWGVGAGVEARSGYQVSNSRLGVFKAPGQAQTDASVYYHAKQWTATLGVKNLFNRTLYQNQMTSAIVGLQPGRLIYLTGRYNF</sequence>
<dbReference type="GO" id="GO:0038023">
    <property type="term" value="F:signaling receptor activity"/>
    <property type="evidence" value="ECO:0007669"/>
    <property type="project" value="InterPro"/>
</dbReference>
<organism evidence="19 20">
    <name type="scientific">Burkholderia contaminans</name>
    <dbReference type="NCBI Taxonomy" id="488447"/>
    <lineage>
        <taxon>Bacteria</taxon>
        <taxon>Pseudomonadati</taxon>
        <taxon>Pseudomonadota</taxon>
        <taxon>Betaproteobacteria</taxon>
        <taxon>Burkholderiales</taxon>
        <taxon>Burkholderiaceae</taxon>
        <taxon>Burkholderia</taxon>
        <taxon>Burkholderia cepacia complex</taxon>
    </lineage>
</organism>
<feature type="region of interest" description="Disordered" evidence="16">
    <location>
        <begin position="347"/>
        <end position="371"/>
    </location>
</feature>
<evidence type="ECO:0000313" key="20">
    <source>
        <dbReference type="Proteomes" id="UP000238655"/>
    </source>
</evidence>
<dbReference type="GO" id="GO:0015891">
    <property type="term" value="P:siderophore transport"/>
    <property type="evidence" value="ECO:0007669"/>
    <property type="project" value="InterPro"/>
</dbReference>
<dbReference type="InterPro" id="IPR012910">
    <property type="entry name" value="Plug_dom"/>
</dbReference>
<evidence type="ECO:0000256" key="8">
    <source>
        <dbReference type="ARBA" id="ARBA00023004"/>
    </source>
</evidence>
<dbReference type="Pfam" id="PF07715">
    <property type="entry name" value="Plug"/>
    <property type="match status" value="1"/>
</dbReference>
<dbReference type="NCBIfam" id="TIGR01783">
    <property type="entry name" value="TonB-siderophor"/>
    <property type="match status" value="1"/>
</dbReference>
<dbReference type="InterPro" id="IPR037066">
    <property type="entry name" value="Plug_dom_sf"/>
</dbReference>
<evidence type="ECO:0000256" key="12">
    <source>
        <dbReference type="ARBA" id="ARBA00023170"/>
    </source>
</evidence>
<keyword evidence="13 14" id="KW-0998">Cell outer membrane</keyword>